<gene>
    <name evidence="2" type="ORF">ACFSJG_10190</name>
</gene>
<dbReference type="InterPro" id="IPR036477">
    <property type="entry name" value="Formyl_transf_N_sf"/>
</dbReference>
<evidence type="ECO:0000313" key="3">
    <source>
        <dbReference type="Proteomes" id="UP001597286"/>
    </source>
</evidence>
<dbReference type="InterPro" id="IPR002376">
    <property type="entry name" value="Formyl_transf_N"/>
</dbReference>
<sequence length="226" mass="24096">MIFIGRGALLWRAVRSAQAAGHPIDLVWTDPDETVPDGFPVLRGPDVNSASDDLLAACTDDIVWSVNNSTILRAPIVESGLRVLNIHNGPLPAYRGRPEIAVVRALLAGESRYAATLHEVDLGVDTGAVLAVEEFDIGPEDTFQDVMMAGLRACHTVFERSLPAVVAGKLTPLPPSGNRPGYHGLRDLADIAANRDDPRYARASALGVFAPHYPELAAALAGEPRP</sequence>
<dbReference type="Proteomes" id="UP001597286">
    <property type="component" value="Unassembled WGS sequence"/>
</dbReference>
<protein>
    <submittedName>
        <fullName evidence="2">Formyltransferase family protein</fullName>
    </submittedName>
</protein>
<keyword evidence="3" id="KW-1185">Reference proteome</keyword>
<dbReference type="RefSeq" id="WP_378485083.1">
    <property type="nucleotide sequence ID" value="NZ_JBHUFB010000009.1"/>
</dbReference>
<accession>A0ABW4P4I6</accession>
<dbReference type="Pfam" id="PF00551">
    <property type="entry name" value="Formyl_trans_N"/>
    <property type="match status" value="1"/>
</dbReference>
<proteinExistence type="predicted"/>
<evidence type="ECO:0000313" key="2">
    <source>
        <dbReference type="EMBL" id="MFD1812584.1"/>
    </source>
</evidence>
<reference evidence="3" key="1">
    <citation type="journal article" date="2019" name="Int. J. Syst. Evol. Microbiol.">
        <title>The Global Catalogue of Microorganisms (GCM) 10K type strain sequencing project: providing services to taxonomists for standard genome sequencing and annotation.</title>
        <authorList>
            <consortium name="The Broad Institute Genomics Platform"/>
            <consortium name="The Broad Institute Genome Sequencing Center for Infectious Disease"/>
            <person name="Wu L."/>
            <person name="Ma J."/>
        </authorList>
    </citation>
    <scope>NUCLEOTIDE SEQUENCE [LARGE SCALE GENOMIC DNA]</scope>
    <source>
        <strain evidence="3">DT72</strain>
    </source>
</reference>
<dbReference type="SUPFAM" id="SSF53328">
    <property type="entry name" value="Formyltransferase"/>
    <property type="match status" value="1"/>
</dbReference>
<name>A0ABW4P4I6_9NOCA</name>
<organism evidence="2 3">
    <name type="scientific">Rhodococcus gannanensis</name>
    <dbReference type="NCBI Taxonomy" id="1960308"/>
    <lineage>
        <taxon>Bacteria</taxon>
        <taxon>Bacillati</taxon>
        <taxon>Actinomycetota</taxon>
        <taxon>Actinomycetes</taxon>
        <taxon>Mycobacteriales</taxon>
        <taxon>Nocardiaceae</taxon>
        <taxon>Rhodococcus</taxon>
    </lineage>
</organism>
<comment type="caution">
    <text evidence="2">The sequence shown here is derived from an EMBL/GenBank/DDBJ whole genome shotgun (WGS) entry which is preliminary data.</text>
</comment>
<dbReference type="Gene3D" id="3.40.50.12230">
    <property type="match status" value="1"/>
</dbReference>
<evidence type="ECO:0000259" key="1">
    <source>
        <dbReference type="Pfam" id="PF00551"/>
    </source>
</evidence>
<dbReference type="EMBL" id="JBHUFB010000009">
    <property type="protein sequence ID" value="MFD1812584.1"/>
    <property type="molecule type" value="Genomic_DNA"/>
</dbReference>
<feature type="domain" description="Formyl transferase N-terminal" evidence="1">
    <location>
        <begin position="48"/>
        <end position="158"/>
    </location>
</feature>